<protein>
    <recommendedName>
        <fullName evidence="1">Phospholipase C/D domain-containing protein</fullName>
    </recommendedName>
</protein>
<gene>
    <name evidence="2" type="ORF">HMPREF9225_1463</name>
</gene>
<proteinExistence type="predicted"/>
<organism evidence="2 3">
    <name type="scientific">Peptoniphilus duerdenii ATCC BAA-1640</name>
    <dbReference type="NCBI Taxonomy" id="862517"/>
    <lineage>
        <taxon>Bacteria</taxon>
        <taxon>Bacillati</taxon>
        <taxon>Bacillota</taxon>
        <taxon>Tissierellia</taxon>
        <taxon>Tissierellales</taxon>
        <taxon>Peptoniphilaceae</taxon>
        <taxon>Peptoniphilus</taxon>
    </lineage>
</organism>
<dbReference type="Pfam" id="PF00882">
    <property type="entry name" value="Zn_dep_PLPC"/>
    <property type="match status" value="1"/>
</dbReference>
<feature type="domain" description="Phospholipase C/D" evidence="1">
    <location>
        <begin position="23"/>
        <end position="182"/>
    </location>
</feature>
<evidence type="ECO:0000313" key="3">
    <source>
        <dbReference type="Proteomes" id="UP000003280"/>
    </source>
</evidence>
<dbReference type="SUPFAM" id="SSF48537">
    <property type="entry name" value="Phospholipase C/P1 nuclease"/>
    <property type="match status" value="1"/>
</dbReference>
<dbReference type="AlphaFoldDB" id="E0NMS4"/>
<dbReference type="eggNOG" id="ENOG5031I08">
    <property type="taxonomic scope" value="Bacteria"/>
</dbReference>
<dbReference type="InterPro" id="IPR008947">
    <property type="entry name" value="PLipase_C/P1_nuclease_dom_sf"/>
</dbReference>
<sequence length="226" mass="27317">MTVKFITDIMNVEKKVFRILAETHTLIADKLFNRVYSEYGIRLNKKKLRWGSVAPDYLPYYKFKRHYLEESIGYISSEIVNLIYISRYVDFYNMKPFFKRFFSKRLGIISHYLCDFTTKPHAIRETCTNIEDLKSHIKYEKDLAKYSLKHEFKVLDIDNSLLYSNHFITMRQSVEQFVRFVVDKYLENEFSFENDLDYAMSLSFSICDFIFETIFIYSEEMELQFI</sequence>
<name>E0NMS4_9FIRM</name>
<dbReference type="Proteomes" id="UP000003280">
    <property type="component" value="Unassembled WGS sequence"/>
</dbReference>
<dbReference type="STRING" id="862517.HMPREF9225_1463"/>
<keyword evidence="3" id="KW-1185">Reference proteome</keyword>
<evidence type="ECO:0000313" key="2">
    <source>
        <dbReference type="EMBL" id="EFM24892.1"/>
    </source>
</evidence>
<dbReference type="HOGENOM" id="CLU_104114_0_0_9"/>
<accession>E0NMS4</accession>
<comment type="caution">
    <text evidence="2">The sequence shown here is derived from an EMBL/GenBank/DDBJ whole genome shotgun (WGS) entry which is preliminary data.</text>
</comment>
<dbReference type="EMBL" id="AEEH01000047">
    <property type="protein sequence ID" value="EFM24892.1"/>
    <property type="molecule type" value="Genomic_DNA"/>
</dbReference>
<dbReference type="Gene3D" id="1.10.575.10">
    <property type="entry name" value="P1 Nuclease"/>
    <property type="match status" value="1"/>
</dbReference>
<reference evidence="2 3" key="1">
    <citation type="submission" date="2010-07" db="EMBL/GenBank/DDBJ databases">
        <authorList>
            <person name="Muzny D."/>
            <person name="Qin X."/>
            <person name="Deng J."/>
            <person name="Jiang H."/>
            <person name="Liu Y."/>
            <person name="Qu J."/>
            <person name="Song X.-Z."/>
            <person name="Zhang L."/>
            <person name="Thornton R."/>
            <person name="Coyle M."/>
            <person name="Francisco L."/>
            <person name="Jackson L."/>
            <person name="Javaid M."/>
            <person name="Korchina V."/>
            <person name="Kovar C."/>
            <person name="Mata R."/>
            <person name="Mathew T."/>
            <person name="Ngo R."/>
            <person name="Nguyen L."/>
            <person name="Nguyen N."/>
            <person name="Okwuonu G."/>
            <person name="Ongeri F."/>
            <person name="Pham C."/>
            <person name="Simmons D."/>
            <person name="Wilczek-Boney K."/>
            <person name="Hale W."/>
            <person name="Jakkamsetti A."/>
            <person name="Pham P."/>
            <person name="Ruth R."/>
            <person name="San Lucas F."/>
            <person name="Warren J."/>
            <person name="Zhang J."/>
            <person name="Zhao Z."/>
            <person name="Zhou C."/>
            <person name="Zhu D."/>
            <person name="Lee S."/>
            <person name="Bess C."/>
            <person name="Blankenburg K."/>
            <person name="Forbes L."/>
            <person name="Fu Q."/>
            <person name="Gubbala S."/>
            <person name="Hirani K."/>
            <person name="Jayaseelan J.C."/>
            <person name="Lara F."/>
            <person name="Munidasa M."/>
            <person name="Palculict T."/>
            <person name="Patil S."/>
            <person name="Pu L.-L."/>
            <person name="Saada N."/>
            <person name="Tang L."/>
            <person name="Weissenberger G."/>
            <person name="Zhu Y."/>
            <person name="Hemphill L."/>
            <person name="Shang Y."/>
            <person name="Youmans B."/>
            <person name="Ayvaz T."/>
            <person name="Ross M."/>
            <person name="Santibanez J."/>
            <person name="Aqrawi P."/>
            <person name="Gross S."/>
            <person name="Joshi V."/>
            <person name="Fowler G."/>
            <person name="Nazareth L."/>
            <person name="Reid J."/>
            <person name="Worley K."/>
            <person name="Petrosino J."/>
            <person name="Highlander S."/>
            <person name="Gibbs R."/>
        </authorList>
    </citation>
    <scope>NUCLEOTIDE SEQUENCE [LARGE SCALE GENOMIC DNA]</scope>
    <source>
        <strain evidence="2 3">ATCC BAA-1640</strain>
    </source>
</reference>
<dbReference type="GO" id="GO:0016788">
    <property type="term" value="F:hydrolase activity, acting on ester bonds"/>
    <property type="evidence" value="ECO:0007669"/>
    <property type="project" value="InterPro"/>
</dbReference>
<dbReference type="InterPro" id="IPR029002">
    <property type="entry name" value="PLPC/GPLD1"/>
</dbReference>
<evidence type="ECO:0000259" key="1">
    <source>
        <dbReference type="Pfam" id="PF00882"/>
    </source>
</evidence>